<gene>
    <name evidence="2" type="ORF">DRI96_03340</name>
</gene>
<sequence>MQITLIRLVGYISFAILVPVAIVILIYLIKIARLLARGKTIEPLSYHLADTIISPDKKAKLEKIREKTENEDIKAILDTLLETAPVSEVKTPVINRSVLETKKEEKAGIKKDTKGWSRARLAYEKAMQENDPGKRIPLLQKVVTKYFDSEWADKALEEIIKAKQGK</sequence>
<keyword evidence="1" id="KW-0472">Membrane</keyword>
<name>A0A662DFY5_UNCAE</name>
<dbReference type="Proteomes" id="UP000267654">
    <property type="component" value="Unassembled WGS sequence"/>
</dbReference>
<feature type="transmembrane region" description="Helical" evidence="1">
    <location>
        <begin position="6"/>
        <end position="29"/>
    </location>
</feature>
<comment type="caution">
    <text evidence="2">The sequence shown here is derived from an EMBL/GenBank/DDBJ whole genome shotgun (WGS) entry which is preliminary data.</text>
</comment>
<proteinExistence type="predicted"/>
<evidence type="ECO:0000256" key="1">
    <source>
        <dbReference type="SAM" id="Phobius"/>
    </source>
</evidence>
<protein>
    <submittedName>
        <fullName evidence="2">Uncharacterized protein</fullName>
    </submittedName>
</protein>
<keyword evidence="1" id="KW-0812">Transmembrane</keyword>
<evidence type="ECO:0000313" key="2">
    <source>
        <dbReference type="EMBL" id="RLE13213.1"/>
    </source>
</evidence>
<evidence type="ECO:0000313" key="3">
    <source>
        <dbReference type="Proteomes" id="UP000267654"/>
    </source>
</evidence>
<reference evidence="2 3" key="1">
    <citation type="submission" date="2018-06" db="EMBL/GenBank/DDBJ databases">
        <title>Extensive metabolic versatility and redundancy in microbially diverse, dynamic hydrothermal sediments.</title>
        <authorList>
            <person name="Dombrowski N."/>
            <person name="Teske A."/>
            <person name="Baker B.J."/>
        </authorList>
    </citation>
    <scope>NUCLEOTIDE SEQUENCE [LARGE SCALE GENOMIC DNA]</scope>
    <source>
        <strain evidence="2">B19_G9</strain>
    </source>
</reference>
<dbReference type="AlphaFoldDB" id="A0A662DFY5"/>
<accession>A0A662DFY5</accession>
<keyword evidence="1" id="KW-1133">Transmembrane helix</keyword>
<organism evidence="2 3">
    <name type="scientific">Aerophobetes bacterium</name>
    <dbReference type="NCBI Taxonomy" id="2030807"/>
    <lineage>
        <taxon>Bacteria</taxon>
        <taxon>Candidatus Aerophobota</taxon>
    </lineage>
</organism>
<dbReference type="EMBL" id="QMQB01000103">
    <property type="protein sequence ID" value="RLE13213.1"/>
    <property type="molecule type" value="Genomic_DNA"/>
</dbReference>